<reference evidence="2" key="1">
    <citation type="journal article" date="2009" name="Rice">
        <title>De Novo Next Generation Sequencing of Plant Genomes.</title>
        <authorList>
            <person name="Rounsley S."/>
            <person name="Marri P.R."/>
            <person name="Yu Y."/>
            <person name="He R."/>
            <person name="Sisneros N."/>
            <person name="Goicoechea J.L."/>
            <person name="Lee S.J."/>
            <person name="Angelova A."/>
            <person name="Kudrna D."/>
            <person name="Luo M."/>
            <person name="Affourtit J."/>
            <person name="Desany B."/>
            <person name="Knight J."/>
            <person name="Niazi F."/>
            <person name="Egholm M."/>
            <person name="Wing R.A."/>
        </authorList>
    </citation>
    <scope>NUCLEOTIDE SEQUENCE [LARGE SCALE GENOMIC DNA]</scope>
    <source>
        <strain evidence="2">cv. IRGC 105608</strain>
    </source>
</reference>
<evidence type="ECO:0000256" key="1">
    <source>
        <dbReference type="SAM" id="MobiDB-lite"/>
    </source>
</evidence>
<feature type="region of interest" description="Disordered" evidence="1">
    <location>
        <begin position="33"/>
        <end position="54"/>
    </location>
</feature>
<evidence type="ECO:0000313" key="3">
    <source>
        <dbReference type="Proteomes" id="UP000026960"/>
    </source>
</evidence>
<dbReference type="Gramene" id="OBART09G15410.1">
    <property type="protein sequence ID" value="OBART09G15410.1"/>
    <property type="gene ID" value="OBART09G15410"/>
</dbReference>
<dbReference type="Proteomes" id="UP000026960">
    <property type="component" value="Chromosome 9"/>
</dbReference>
<dbReference type="HOGENOM" id="CLU_2744030_0_0_1"/>
<feature type="compositionally biased region" description="Basic residues" evidence="1">
    <location>
        <begin position="37"/>
        <end position="46"/>
    </location>
</feature>
<dbReference type="EnsemblPlants" id="OBART09G15410.1">
    <property type="protein sequence ID" value="OBART09G15410.1"/>
    <property type="gene ID" value="OBART09G15410"/>
</dbReference>
<protein>
    <submittedName>
        <fullName evidence="2">Uncharacterized protein</fullName>
    </submittedName>
</protein>
<keyword evidence="3" id="KW-1185">Reference proteome</keyword>
<sequence length="71" mass="7359">MVASPRHLLVPVQFAAELVALGHQPLYPLAPAPAPTSRRHQLRRTAGRAAAAGSSIEGDVIRGIDPSLSAA</sequence>
<accession>A0A0D3H8K3</accession>
<evidence type="ECO:0000313" key="2">
    <source>
        <dbReference type="EnsemblPlants" id="OBART09G15410.1"/>
    </source>
</evidence>
<dbReference type="PaxDb" id="65489-OBART09G15410.1"/>
<organism evidence="2">
    <name type="scientific">Oryza barthii</name>
    <dbReference type="NCBI Taxonomy" id="65489"/>
    <lineage>
        <taxon>Eukaryota</taxon>
        <taxon>Viridiplantae</taxon>
        <taxon>Streptophyta</taxon>
        <taxon>Embryophyta</taxon>
        <taxon>Tracheophyta</taxon>
        <taxon>Spermatophyta</taxon>
        <taxon>Magnoliopsida</taxon>
        <taxon>Liliopsida</taxon>
        <taxon>Poales</taxon>
        <taxon>Poaceae</taxon>
        <taxon>BOP clade</taxon>
        <taxon>Oryzoideae</taxon>
        <taxon>Oryzeae</taxon>
        <taxon>Oryzinae</taxon>
        <taxon>Oryza</taxon>
    </lineage>
</organism>
<dbReference type="AlphaFoldDB" id="A0A0D3H8K3"/>
<reference evidence="2" key="2">
    <citation type="submission" date="2015-03" db="UniProtKB">
        <authorList>
            <consortium name="EnsemblPlants"/>
        </authorList>
    </citation>
    <scope>IDENTIFICATION</scope>
</reference>
<proteinExistence type="predicted"/>
<name>A0A0D3H8K3_9ORYZ</name>